<dbReference type="AlphaFoldDB" id="A0A646HDG3"/>
<protein>
    <submittedName>
        <fullName evidence="1">Uncharacterized protein</fullName>
    </submittedName>
</protein>
<dbReference type="RefSeq" id="WP_153112348.1">
    <property type="nucleotide sequence ID" value="NZ_VZAS01000004.1"/>
</dbReference>
<gene>
    <name evidence="1" type="ORF">F7D59_14630</name>
</gene>
<sequence>MAYKLNKSALQTLFEGIRDERRLQANTANRIGNAFLSLLHFCADETSEAFLSRKHDDAAEGMITFLRGLISEQMAQLKAGAQFGDFVSGLYNGKGAQVDANGNAEVESITVRTYMRVMELIVNRLSAQEGDTFFTESDTIESVDSLGDDCYGLHLRSKYSGYFTAQHVGNVIKGVVNNIASAANSGTSANYYTSWMRVNSVNAVKNYIEVTLYPDAEVPAGKNFPPCELMNIARYGNQTDESLQSCFYISSSEGRIVKLTGVTKPILDDYNYGMAFGDMPEFVKSLNLPIVKGRDYLYAAGIITQDIIQIDYHGKPIVDFVDRGPWSETAEYFCSALNPETGKYETSDVWYTGCKWRCQKTGTHTAPRWNNTDWAMIEGNPAFTIDFLEDETLYDFDNFRAPLTVVASLYGQDITTDILDSDVAWTRYTENRAGEQRVTSDNIWSLEVGSKAGKAIVLTQSDLSVDSEGVPAKIRFTATVTLRDGLGDEVAHDSITLECV</sequence>
<dbReference type="Proteomes" id="UP000420635">
    <property type="component" value="Unassembled WGS sequence"/>
</dbReference>
<dbReference type="EMBL" id="VZBQ01000151">
    <property type="protein sequence ID" value="MQN91054.1"/>
    <property type="molecule type" value="Genomic_DNA"/>
</dbReference>
<proteinExistence type="predicted"/>
<name>A0A646HDG3_9BACT</name>
<comment type="caution">
    <text evidence="1">The sequence shown here is derived from an EMBL/GenBank/DDBJ whole genome shotgun (WGS) entry which is preliminary data.</text>
</comment>
<organism evidence="1 2">
    <name type="scientific">Segatella copri</name>
    <dbReference type="NCBI Taxonomy" id="165179"/>
    <lineage>
        <taxon>Bacteria</taxon>
        <taxon>Pseudomonadati</taxon>
        <taxon>Bacteroidota</taxon>
        <taxon>Bacteroidia</taxon>
        <taxon>Bacteroidales</taxon>
        <taxon>Prevotellaceae</taxon>
        <taxon>Segatella</taxon>
    </lineage>
</organism>
<accession>A0A646HDG3</accession>
<evidence type="ECO:0000313" key="1">
    <source>
        <dbReference type="EMBL" id="MQN91054.1"/>
    </source>
</evidence>
<reference evidence="2" key="1">
    <citation type="submission" date="2019-09" db="EMBL/GenBank/DDBJ databases">
        <title>Distinct polysaccharide growth profiles of human intestinal Prevotella copri isolates.</title>
        <authorList>
            <person name="Fehlner-Peach H."/>
            <person name="Magnabosco C."/>
            <person name="Raghavan V."/>
            <person name="Scher J.U."/>
            <person name="Tett A."/>
            <person name="Cox L.M."/>
            <person name="Gottsegen C."/>
            <person name="Watters A."/>
            <person name="Wiltshire- Gordon J.D."/>
            <person name="Segata N."/>
            <person name="Bonneau R."/>
            <person name="Littman D.R."/>
        </authorList>
    </citation>
    <scope>NUCLEOTIDE SEQUENCE [LARGE SCALE GENOMIC DNA]</scope>
    <source>
        <strain evidence="2">iP54</strain>
    </source>
</reference>
<evidence type="ECO:0000313" key="2">
    <source>
        <dbReference type="Proteomes" id="UP000420635"/>
    </source>
</evidence>